<dbReference type="KEGG" id="egd:GS424_008245"/>
<dbReference type="AlphaFoldDB" id="A0A6L7ITQ4"/>
<proteinExistence type="predicted"/>
<gene>
    <name evidence="1" type="ORF">GS424_008245</name>
</gene>
<organism evidence="1 2">
    <name type="scientific">Eggerthella guodeyinii</name>
    <dbReference type="NCBI Taxonomy" id="2690837"/>
    <lineage>
        <taxon>Bacteria</taxon>
        <taxon>Bacillati</taxon>
        <taxon>Actinomycetota</taxon>
        <taxon>Coriobacteriia</taxon>
        <taxon>Eggerthellales</taxon>
        <taxon>Eggerthellaceae</taxon>
        <taxon>Eggerthella</taxon>
    </lineage>
</organism>
<name>A0A6L7ITQ4_9ACTN</name>
<sequence>MAMAAIAVLLAVAGVAVARYALQQREAGVATAESFHFSSDYLREEGEGAFYYVDPQTDGFSIELRNFADSQRFAAADITYRVAATGADVADSAGGTLQGGVASTATLAVAPTASSFTIEVGSTSPYAEKLVATFEKAQGNRYEVEDAAGNAAAVLTLTCTDSGAPVSLTLPAGVVPDATDDRVTPDGGGWRFQASGSGAYSLVLLKSDAAKSLSCQSTPFADGIDLKEQL</sequence>
<evidence type="ECO:0000313" key="2">
    <source>
        <dbReference type="Proteomes" id="UP000478463"/>
    </source>
</evidence>
<accession>A0A6L7ITQ4</accession>
<reference evidence="1 2" key="1">
    <citation type="submission" date="2020-10" db="EMBL/GenBank/DDBJ databases">
        <title>Eggerthella sp. nov., isolated from human feces.</title>
        <authorList>
            <person name="Yajun G."/>
        </authorList>
    </citation>
    <scope>NUCLEOTIDE SEQUENCE [LARGE SCALE GENOMIC DNA]</scope>
    <source>
        <strain evidence="1 2">HF-1101</strain>
    </source>
</reference>
<dbReference type="RefSeq" id="WP_160941600.1">
    <property type="nucleotide sequence ID" value="NZ_CP063310.1"/>
</dbReference>
<protein>
    <submittedName>
        <fullName evidence="1">Uncharacterized protein</fullName>
    </submittedName>
</protein>
<evidence type="ECO:0000313" key="1">
    <source>
        <dbReference type="EMBL" id="QOS69813.1"/>
    </source>
</evidence>
<dbReference type="Proteomes" id="UP000478463">
    <property type="component" value="Chromosome"/>
</dbReference>
<dbReference type="EMBL" id="CP063310">
    <property type="protein sequence ID" value="QOS69813.1"/>
    <property type="molecule type" value="Genomic_DNA"/>
</dbReference>